<reference evidence="3" key="1">
    <citation type="submission" date="2023-12" db="EMBL/GenBank/DDBJ databases">
        <title>Genome assembly of Anisodus tanguticus.</title>
        <authorList>
            <person name="Wang Y.-J."/>
        </authorList>
    </citation>
    <scope>NUCLEOTIDE SEQUENCE</scope>
    <source>
        <strain evidence="3">KB-2021</strain>
        <tissue evidence="3">Leaf</tissue>
    </source>
</reference>
<proteinExistence type="predicted"/>
<keyword evidence="4" id="KW-1185">Reference proteome</keyword>
<protein>
    <recommendedName>
        <fullName evidence="5">Bifunctional inhibitor/plant lipid transfer protein/seed storage helical domain-containing protein</fullName>
    </recommendedName>
</protein>
<organism evidence="3 4">
    <name type="scientific">Anisodus tanguticus</name>
    <dbReference type="NCBI Taxonomy" id="243964"/>
    <lineage>
        <taxon>Eukaryota</taxon>
        <taxon>Viridiplantae</taxon>
        <taxon>Streptophyta</taxon>
        <taxon>Embryophyta</taxon>
        <taxon>Tracheophyta</taxon>
        <taxon>Spermatophyta</taxon>
        <taxon>Magnoliopsida</taxon>
        <taxon>eudicotyledons</taxon>
        <taxon>Gunneridae</taxon>
        <taxon>Pentapetalae</taxon>
        <taxon>asterids</taxon>
        <taxon>lamiids</taxon>
        <taxon>Solanales</taxon>
        <taxon>Solanaceae</taxon>
        <taxon>Solanoideae</taxon>
        <taxon>Hyoscyameae</taxon>
        <taxon>Anisodus</taxon>
    </lineage>
</organism>
<dbReference type="AlphaFoldDB" id="A0AAE1VTK3"/>
<keyword evidence="2" id="KW-0732">Signal</keyword>
<dbReference type="Proteomes" id="UP001291623">
    <property type="component" value="Unassembled WGS sequence"/>
</dbReference>
<gene>
    <name evidence="3" type="ORF">RND71_006963</name>
</gene>
<dbReference type="PANTHER" id="PTHR34377">
    <property type="entry name" value="TETRATRICOPEPTIDE REPEAT (TPR)-LIKE SUPERFAMILY PROTEIN"/>
    <property type="match status" value="1"/>
</dbReference>
<evidence type="ECO:0000313" key="3">
    <source>
        <dbReference type="EMBL" id="KAK4376286.1"/>
    </source>
</evidence>
<dbReference type="EMBL" id="JAVYJV010000003">
    <property type="protein sequence ID" value="KAK4376286.1"/>
    <property type="molecule type" value="Genomic_DNA"/>
</dbReference>
<accession>A0AAE1VTK3</accession>
<evidence type="ECO:0008006" key="5">
    <source>
        <dbReference type="Google" id="ProtNLM"/>
    </source>
</evidence>
<comment type="caution">
    <text evidence="3">The sequence shown here is derived from an EMBL/GenBank/DDBJ whole genome shotgun (WGS) entry which is preliminary data.</text>
</comment>
<feature type="region of interest" description="Disordered" evidence="1">
    <location>
        <begin position="61"/>
        <end position="96"/>
    </location>
</feature>
<evidence type="ECO:0000256" key="2">
    <source>
        <dbReference type="SAM" id="SignalP"/>
    </source>
</evidence>
<name>A0AAE1VTK3_9SOLA</name>
<dbReference type="PANTHER" id="PTHR34377:SF3">
    <property type="entry name" value="TETRATRICOPEPTIDE REPEAT (TPR)-LIKE SUPERFAMILY PROTEIN"/>
    <property type="match status" value="1"/>
</dbReference>
<evidence type="ECO:0000313" key="4">
    <source>
        <dbReference type="Proteomes" id="UP001291623"/>
    </source>
</evidence>
<feature type="signal peptide" evidence="2">
    <location>
        <begin position="1"/>
        <end position="26"/>
    </location>
</feature>
<sequence length="174" mass="18948">MNGQNMIQGIVSTLLLLVIHLGGSNCQFMPWPIIVNRLPCLNQFALVNHACRLLPYSPLPPPSPPSPPPAPGATPSPAPSPEDEEPLPTSPPSPAYVETPAEEECCRWMKLVDNECVCALLAYLPTFLARPVHQYTTVVDPSCSVTFMCSSTIRFENDQKSPQAKNDLKSPQSP</sequence>
<evidence type="ECO:0000256" key="1">
    <source>
        <dbReference type="SAM" id="MobiDB-lite"/>
    </source>
</evidence>
<feature type="compositionally biased region" description="Pro residues" evidence="1">
    <location>
        <begin position="61"/>
        <end position="80"/>
    </location>
</feature>
<feature type="chain" id="PRO_5042233308" description="Bifunctional inhibitor/plant lipid transfer protein/seed storage helical domain-containing protein" evidence="2">
    <location>
        <begin position="27"/>
        <end position="174"/>
    </location>
</feature>